<reference evidence="3 4" key="1">
    <citation type="journal article" date="2014" name="PLoS Genet.">
        <title>Phylogenetically driven sequencing of extremely halophilic archaea reveals strategies for static and dynamic osmo-response.</title>
        <authorList>
            <person name="Becker E.A."/>
            <person name="Seitzer P.M."/>
            <person name="Tritt A."/>
            <person name="Larsen D."/>
            <person name="Krusor M."/>
            <person name="Yao A.I."/>
            <person name="Wu D."/>
            <person name="Madern D."/>
            <person name="Eisen J.A."/>
            <person name="Darling A.E."/>
            <person name="Facciotti M.T."/>
        </authorList>
    </citation>
    <scope>NUCLEOTIDE SEQUENCE [LARGE SCALE GENOMIC DNA]</scope>
    <source>
        <strain evidence="3 4">ATCC BAA-1513</strain>
    </source>
</reference>
<sequence length="367" mass="39982">MESWLMDSRHIAIFANSLRLGGAERVALNLANGFANTGHNVDLVLVSEQGELLSEVDESVSVVDLGAERVLRSLAPLRGYLSTHRPDVVISIGAHVNLVSVWGRLTTMASPTLLLTEHSIMKRMPDERKASLMKVLARVFYPLSDCVVAVSQGVLDELRSEVGYRGNAEVVYNPIVSEQLLRDAEEPLEHPWFDSKTPVVLGAGRLAPEKDFPTLIRAFDRLTEKRDARLVITGAGPERDTLEQLVKSRGLEESVEFAGFVDNVYKYMSNADVFVLSSLNEGFGMVIAEALACGTPVVSTDCPSGPAEILADGKYGSLVPVGDADQLSTAIDNMLANPTPEVVTRERAAAFSVESVIENYERVIEEL</sequence>
<evidence type="ECO:0000259" key="1">
    <source>
        <dbReference type="Pfam" id="PF00534"/>
    </source>
</evidence>
<feature type="domain" description="Glycosyltransferase subfamily 4-like N-terminal" evidence="2">
    <location>
        <begin position="21"/>
        <end position="176"/>
    </location>
</feature>
<comment type="caution">
    <text evidence="3">The sequence shown here is derived from an EMBL/GenBank/DDBJ whole genome shotgun (WGS) entry which is preliminary data.</text>
</comment>
<feature type="domain" description="Glycosyl transferase family 1" evidence="1">
    <location>
        <begin position="194"/>
        <end position="342"/>
    </location>
</feature>
<dbReference type="Gene3D" id="3.40.50.2000">
    <property type="entry name" value="Glycogen Phosphorylase B"/>
    <property type="match status" value="2"/>
</dbReference>
<organism evidence="3 4">
    <name type="scientific">Haloferax elongans ATCC BAA-1513</name>
    <dbReference type="NCBI Taxonomy" id="1230453"/>
    <lineage>
        <taxon>Archaea</taxon>
        <taxon>Methanobacteriati</taxon>
        <taxon>Methanobacteriota</taxon>
        <taxon>Stenosarchaea group</taxon>
        <taxon>Halobacteria</taxon>
        <taxon>Halobacteriales</taxon>
        <taxon>Haloferacaceae</taxon>
        <taxon>Haloferax</taxon>
    </lineage>
</organism>
<dbReference type="GO" id="GO:0016787">
    <property type="term" value="F:hydrolase activity"/>
    <property type="evidence" value="ECO:0007669"/>
    <property type="project" value="UniProtKB-KW"/>
</dbReference>
<keyword evidence="4" id="KW-1185">Reference proteome</keyword>
<dbReference type="AlphaFoldDB" id="M0HNI8"/>
<dbReference type="PANTHER" id="PTHR12526">
    <property type="entry name" value="GLYCOSYLTRANSFERASE"/>
    <property type="match status" value="1"/>
</dbReference>
<dbReference type="Pfam" id="PF00534">
    <property type="entry name" value="Glycos_transf_1"/>
    <property type="match status" value="1"/>
</dbReference>
<dbReference type="InterPro" id="IPR001296">
    <property type="entry name" value="Glyco_trans_1"/>
</dbReference>
<evidence type="ECO:0000313" key="4">
    <source>
        <dbReference type="Proteomes" id="UP000011612"/>
    </source>
</evidence>
<accession>M0HNI8</accession>
<gene>
    <name evidence="3" type="ORF">C453_10018</name>
</gene>
<evidence type="ECO:0000259" key="2">
    <source>
        <dbReference type="Pfam" id="PF13439"/>
    </source>
</evidence>
<dbReference type="PATRIC" id="fig|1230453.4.peg.1975"/>
<dbReference type="GO" id="GO:0016757">
    <property type="term" value="F:glycosyltransferase activity"/>
    <property type="evidence" value="ECO:0007669"/>
    <property type="project" value="InterPro"/>
</dbReference>
<protein>
    <submittedName>
        <fullName evidence="3">Glycoside hydrolase family protein</fullName>
    </submittedName>
</protein>
<evidence type="ECO:0000313" key="3">
    <source>
        <dbReference type="EMBL" id="ELZ86145.1"/>
    </source>
</evidence>
<dbReference type="InterPro" id="IPR028098">
    <property type="entry name" value="Glyco_trans_4-like_N"/>
</dbReference>
<dbReference type="EMBL" id="AOLK01000015">
    <property type="protein sequence ID" value="ELZ86145.1"/>
    <property type="molecule type" value="Genomic_DNA"/>
</dbReference>
<dbReference type="PANTHER" id="PTHR12526:SF630">
    <property type="entry name" value="GLYCOSYLTRANSFERASE"/>
    <property type="match status" value="1"/>
</dbReference>
<dbReference type="SUPFAM" id="SSF53756">
    <property type="entry name" value="UDP-Glycosyltransferase/glycogen phosphorylase"/>
    <property type="match status" value="1"/>
</dbReference>
<dbReference type="CDD" id="cd03811">
    <property type="entry name" value="GT4_GT28_WabH-like"/>
    <property type="match status" value="1"/>
</dbReference>
<dbReference type="STRING" id="1230453.C453_10018"/>
<dbReference type="Pfam" id="PF13439">
    <property type="entry name" value="Glyco_transf_4"/>
    <property type="match status" value="1"/>
</dbReference>
<proteinExistence type="predicted"/>
<dbReference type="Proteomes" id="UP000011612">
    <property type="component" value="Unassembled WGS sequence"/>
</dbReference>
<keyword evidence="3" id="KW-0378">Hydrolase</keyword>
<name>M0HNI8_HALEO</name>